<evidence type="ECO:0000313" key="2">
    <source>
        <dbReference type="Proteomes" id="UP000321532"/>
    </source>
</evidence>
<accession>A0A512AUN5</accession>
<sequence length="56" mass="6592">MKKGIRLPSELSYSNRLKNDLTPRIIYNKEVKASDTNRFYAYIIIPDFGLYSFSEN</sequence>
<evidence type="ECO:0000313" key="1">
    <source>
        <dbReference type="EMBL" id="GEO03400.1"/>
    </source>
</evidence>
<dbReference type="Proteomes" id="UP000321532">
    <property type="component" value="Unassembled WGS sequence"/>
</dbReference>
<organism evidence="1 2">
    <name type="scientific">Adhaeribacter aerolatus</name>
    <dbReference type="NCBI Taxonomy" id="670289"/>
    <lineage>
        <taxon>Bacteria</taxon>
        <taxon>Pseudomonadati</taxon>
        <taxon>Bacteroidota</taxon>
        <taxon>Cytophagia</taxon>
        <taxon>Cytophagales</taxon>
        <taxon>Hymenobacteraceae</taxon>
        <taxon>Adhaeribacter</taxon>
    </lineage>
</organism>
<reference evidence="1 2" key="1">
    <citation type="submission" date="2019-07" db="EMBL/GenBank/DDBJ databases">
        <title>Whole genome shotgun sequence of Adhaeribacter aerolatus NBRC 106133.</title>
        <authorList>
            <person name="Hosoyama A."/>
            <person name="Uohara A."/>
            <person name="Ohji S."/>
            <person name="Ichikawa N."/>
        </authorList>
    </citation>
    <scope>NUCLEOTIDE SEQUENCE [LARGE SCALE GENOMIC DNA]</scope>
    <source>
        <strain evidence="1 2">NBRC 106133</strain>
    </source>
</reference>
<protein>
    <submittedName>
        <fullName evidence="1">Uncharacterized protein</fullName>
    </submittedName>
</protein>
<dbReference type="AlphaFoldDB" id="A0A512AUN5"/>
<dbReference type="EMBL" id="BJYS01000005">
    <property type="protein sequence ID" value="GEO03400.1"/>
    <property type="molecule type" value="Genomic_DNA"/>
</dbReference>
<keyword evidence="2" id="KW-1185">Reference proteome</keyword>
<proteinExistence type="predicted"/>
<gene>
    <name evidence="1" type="ORF">AAE02nite_10640</name>
</gene>
<comment type="caution">
    <text evidence="1">The sequence shown here is derived from an EMBL/GenBank/DDBJ whole genome shotgun (WGS) entry which is preliminary data.</text>
</comment>
<name>A0A512AUN5_9BACT</name>
<dbReference type="RefSeq" id="WP_170252520.1">
    <property type="nucleotide sequence ID" value="NZ_BJYS01000005.1"/>
</dbReference>